<name>A0A4Y2BNE8_ARAVE</name>
<proteinExistence type="predicted"/>
<keyword evidence="2" id="KW-1185">Reference proteome</keyword>
<protein>
    <submittedName>
        <fullName evidence="1">Uncharacterized protein</fullName>
    </submittedName>
</protein>
<dbReference type="EMBL" id="BGPR01000089">
    <property type="protein sequence ID" value="GBL92786.1"/>
    <property type="molecule type" value="Genomic_DNA"/>
</dbReference>
<gene>
    <name evidence="1" type="ORF">AVEN_4499_1</name>
</gene>
<reference evidence="1 2" key="1">
    <citation type="journal article" date="2019" name="Sci. Rep.">
        <title>Orb-weaving spider Araneus ventricosus genome elucidates the spidroin gene catalogue.</title>
        <authorList>
            <person name="Kono N."/>
            <person name="Nakamura H."/>
            <person name="Ohtoshi R."/>
            <person name="Moran D.A.P."/>
            <person name="Shinohara A."/>
            <person name="Yoshida Y."/>
            <person name="Fujiwara M."/>
            <person name="Mori M."/>
            <person name="Tomita M."/>
            <person name="Arakawa K."/>
        </authorList>
    </citation>
    <scope>NUCLEOTIDE SEQUENCE [LARGE SCALE GENOMIC DNA]</scope>
</reference>
<organism evidence="1 2">
    <name type="scientific">Araneus ventricosus</name>
    <name type="common">Orbweaver spider</name>
    <name type="synonym">Epeira ventricosa</name>
    <dbReference type="NCBI Taxonomy" id="182803"/>
    <lineage>
        <taxon>Eukaryota</taxon>
        <taxon>Metazoa</taxon>
        <taxon>Ecdysozoa</taxon>
        <taxon>Arthropoda</taxon>
        <taxon>Chelicerata</taxon>
        <taxon>Arachnida</taxon>
        <taxon>Araneae</taxon>
        <taxon>Araneomorphae</taxon>
        <taxon>Entelegynae</taxon>
        <taxon>Araneoidea</taxon>
        <taxon>Araneidae</taxon>
        <taxon>Araneus</taxon>
    </lineage>
</organism>
<evidence type="ECO:0000313" key="2">
    <source>
        <dbReference type="Proteomes" id="UP000499080"/>
    </source>
</evidence>
<comment type="caution">
    <text evidence="1">The sequence shown here is derived from an EMBL/GenBank/DDBJ whole genome shotgun (WGS) entry which is preliminary data.</text>
</comment>
<accession>A0A4Y2BNE8</accession>
<dbReference type="Proteomes" id="UP000499080">
    <property type="component" value="Unassembled WGS sequence"/>
</dbReference>
<evidence type="ECO:0000313" key="1">
    <source>
        <dbReference type="EMBL" id="GBL92786.1"/>
    </source>
</evidence>
<dbReference type="AlphaFoldDB" id="A0A4Y2BNE8"/>
<sequence>MKKLTCTLLGDRVVFLKEGHLRFSSYPLGNGKTRPVTIATGPRLSRSPLSLPHMNSKRCLVALYALLKSRYEGSPEQQSFGWGNGKIDFACVNVYIHDLRFSSAVTNFVKER</sequence>